<feature type="domain" description="RING-type" evidence="5">
    <location>
        <begin position="10"/>
        <end position="49"/>
    </location>
</feature>
<evidence type="ECO:0000259" key="5">
    <source>
        <dbReference type="PROSITE" id="PS50089"/>
    </source>
</evidence>
<feature type="non-terminal residue" evidence="6">
    <location>
        <position position="84"/>
    </location>
</feature>
<proteinExistence type="predicted"/>
<dbReference type="Pfam" id="PF13923">
    <property type="entry name" value="zf-C3HC4_2"/>
    <property type="match status" value="1"/>
</dbReference>
<accession>V3TND8</accession>
<dbReference type="OrthoDB" id="1305878at2759"/>
<organism evidence="6">
    <name type="scientific">Helobdella robusta</name>
    <name type="common">Californian leech</name>
    <dbReference type="NCBI Taxonomy" id="6412"/>
    <lineage>
        <taxon>Eukaryota</taxon>
        <taxon>Metazoa</taxon>
        <taxon>Spiralia</taxon>
        <taxon>Lophotrochozoa</taxon>
        <taxon>Annelida</taxon>
        <taxon>Clitellata</taxon>
        <taxon>Hirudinea</taxon>
        <taxon>Rhynchobdellida</taxon>
        <taxon>Glossiphoniidae</taxon>
        <taxon>Helobdella</taxon>
    </lineage>
</organism>
<evidence type="ECO:0000256" key="4">
    <source>
        <dbReference type="PROSITE-ProRule" id="PRU00175"/>
    </source>
</evidence>
<evidence type="ECO:0000256" key="1">
    <source>
        <dbReference type="ARBA" id="ARBA00022723"/>
    </source>
</evidence>
<dbReference type="SMART" id="SM00184">
    <property type="entry name" value="RING"/>
    <property type="match status" value="1"/>
</dbReference>
<dbReference type="GeneID" id="20196820"/>
<dbReference type="OMA" id="YFGERSH"/>
<dbReference type="InterPro" id="IPR001841">
    <property type="entry name" value="Znf_RING"/>
</dbReference>
<feature type="non-terminal residue" evidence="6">
    <location>
        <position position="1"/>
    </location>
</feature>
<dbReference type="RefSeq" id="XP_009026735.1">
    <property type="nucleotide sequence ID" value="XM_009028487.1"/>
</dbReference>
<dbReference type="InterPro" id="IPR013083">
    <property type="entry name" value="Znf_RING/FYVE/PHD"/>
</dbReference>
<name>V3TND8_HELRO</name>
<dbReference type="HOGENOM" id="CLU_155461_0_0_1"/>
<dbReference type="PROSITE" id="PS00518">
    <property type="entry name" value="ZF_RING_1"/>
    <property type="match status" value="1"/>
</dbReference>
<dbReference type="EMBL" id="KB097542">
    <property type="protein sequence ID" value="ESN95080.1"/>
    <property type="molecule type" value="Genomic_DNA"/>
</dbReference>
<reference evidence="6" key="1">
    <citation type="journal article" date="2013" name="Nature">
        <title>Insights into bilaterian evolution from three spiralian genomes.</title>
        <authorList>
            <person name="Simakov O."/>
            <person name="Marletaz F."/>
            <person name="Cho S.J."/>
            <person name="Edsinger-Gonzales E."/>
            <person name="Havlak P."/>
            <person name="Hellsten U."/>
            <person name="Kuo D.H."/>
            <person name="Larsson T."/>
            <person name="Lv J."/>
            <person name="Arendt D."/>
            <person name="Savage R."/>
            <person name="Osoegawa K."/>
            <person name="de Jong P."/>
            <person name="Grimwood J."/>
            <person name="Chapman J.A."/>
            <person name="Shapiro H."/>
            <person name="Aerts A."/>
            <person name="Otillar R.P."/>
            <person name="Terry A.Y."/>
            <person name="Boore J.L."/>
            <person name="Grigoriev I.V."/>
            <person name="Lindberg D.R."/>
            <person name="Seaver E.C."/>
            <person name="Weisblat D.A."/>
            <person name="Putnam N.H."/>
            <person name="Rokhsar D.S."/>
        </authorList>
    </citation>
    <scope>NUCLEOTIDE SEQUENCE</scope>
</reference>
<keyword evidence="2 4" id="KW-0863">Zinc-finger</keyword>
<sequence>LRDVNANLCCVLCSGYLVDATTIIECLHTFCRSCILRYLESSDTCPVCDASVHPADPTMGIKADKTLQALVYKIVPGLYQSKSR</sequence>
<dbReference type="PROSITE" id="PS50089">
    <property type="entry name" value="ZF_RING_2"/>
    <property type="match status" value="1"/>
</dbReference>
<dbReference type="SUPFAM" id="SSF57850">
    <property type="entry name" value="RING/U-box"/>
    <property type="match status" value="1"/>
</dbReference>
<dbReference type="PANTHER" id="PTHR10825">
    <property type="entry name" value="RING FINGER DOMAIN-CONTAINING, POLYCOMB GROUP COMPONENT"/>
    <property type="match status" value="1"/>
</dbReference>
<evidence type="ECO:0000313" key="6">
    <source>
        <dbReference type="EMBL" id="ESN95080.1"/>
    </source>
</evidence>
<keyword evidence="1" id="KW-0479">Metal-binding</keyword>
<evidence type="ECO:0000256" key="3">
    <source>
        <dbReference type="ARBA" id="ARBA00022833"/>
    </source>
</evidence>
<evidence type="ECO:0000256" key="2">
    <source>
        <dbReference type="ARBA" id="ARBA00022771"/>
    </source>
</evidence>
<protein>
    <recommendedName>
        <fullName evidence="5">RING-type domain-containing protein</fullName>
    </recommendedName>
</protein>
<dbReference type="Gene3D" id="3.30.40.10">
    <property type="entry name" value="Zinc/RING finger domain, C3HC4 (zinc finger)"/>
    <property type="match status" value="1"/>
</dbReference>
<dbReference type="InterPro" id="IPR017907">
    <property type="entry name" value="Znf_RING_CS"/>
</dbReference>
<gene>
    <name evidence="6" type="ORF">HELRODRAFT_146397</name>
</gene>
<dbReference type="eggNOG" id="KOG2660">
    <property type="taxonomic scope" value="Eukaryota"/>
</dbReference>
<keyword evidence="3" id="KW-0862">Zinc</keyword>
<dbReference type="PANTHER" id="PTHR10825:SF72">
    <property type="entry name" value="UBIQUITIN-LIKE DOMAIN-CONTAINING PROTEIN"/>
    <property type="match status" value="1"/>
</dbReference>
<dbReference type="STRING" id="6412.T1EJS0"/>